<dbReference type="Proteomes" id="UP001164705">
    <property type="component" value="Chromosome"/>
</dbReference>
<dbReference type="AlphaFoldDB" id="A0A9E8SDS0"/>
<gene>
    <name evidence="3" type="ORF">N7U66_16255</name>
</gene>
<reference evidence="3" key="1">
    <citation type="submission" date="2022-11" db="EMBL/GenBank/DDBJ databases">
        <title>Lacinutrix neustonica HL-RS19T sp. nov., isolated from the surface microlayer sample of brackish Lake Shihwa.</title>
        <authorList>
            <person name="Choi J.Y."/>
            <person name="Hwang C.Y."/>
        </authorList>
    </citation>
    <scope>NUCLEOTIDE SEQUENCE</scope>
    <source>
        <strain evidence="3">HL-RS19</strain>
    </source>
</reference>
<proteinExistence type="predicted"/>
<evidence type="ECO:0000313" key="3">
    <source>
        <dbReference type="EMBL" id="WAC01519.1"/>
    </source>
</evidence>
<dbReference type="InterPro" id="IPR019734">
    <property type="entry name" value="TPR_rpt"/>
</dbReference>
<keyword evidence="2" id="KW-0802">TPR repeat</keyword>
<accession>A0A9E8SDS0</accession>
<dbReference type="InterPro" id="IPR011990">
    <property type="entry name" value="TPR-like_helical_dom_sf"/>
</dbReference>
<evidence type="ECO:0000256" key="1">
    <source>
        <dbReference type="ARBA" id="ARBA00022737"/>
    </source>
</evidence>
<dbReference type="SUPFAM" id="SSF48452">
    <property type="entry name" value="TPR-like"/>
    <property type="match status" value="1"/>
</dbReference>
<dbReference type="Gene3D" id="1.25.40.10">
    <property type="entry name" value="Tetratricopeptide repeat domain"/>
    <property type="match status" value="1"/>
</dbReference>
<dbReference type="RefSeq" id="WP_267676132.1">
    <property type="nucleotide sequence ID" value="NZ_CP113088.1"/>
</dbReference>
<dbReference type="KEGG" id="lnu:N7U66_16255"/>
<protein>
    <submittedName>
        <fullName evidence="3">Tetratricopeptide repeat protein</fullName>
    </submittedName>
</protein>
<name>A0A9E8SDS0_9FLAO</name>
<organism evidence="3 4">
    <name type="scientific">Lacinutrix neustonica</name>
    <dbReference type="NCBI Taxonomy" id="2980107"/>
    <lineage>
        <taxon>Bacteria</taxon>
        <taxon>Pseudomonadati</taxon>
        <taxon>Bacteroidota</taxon>
        <taxon>Flavobacteriia</taxon>
        <taxon>Flavobacteriales</taxon>
        <taxon>Flavobacteriaceae</taxon>
        <taxon>Lacinutrix</taxon>
    </lineage>
</organism>
<dbReference type="EMBL" id="CP113088">
    <property type="protein sequence ID" value="WAC01519.1"/>
    <property type="molecule type" value="Genomic_DNA"/>
</dbReference>
<dbReference type="Pfam" id="PF13181">
    <property type="entry name" value="TPR_8"/>
    <property type="match status" value="1"/>
</dbReference>
<evidence type="ECO:0000313" key="4">
    <source>
        <dbReference type="Proteomes" id="UP001164705"/>
    </source>
</evidence>
<sequence length="158" mass="18076">MSLGIRKGINNLSGISNSYNNIGNVYSFDEIKEFNPELALEYYQKATSIQLQTGQKSSLANTYHNISMIYRRKKNKFYCLETALEYSKLSFSICEEVNEKSVFSTSCSGLGGVYFDLNQYENSIYYFLKSYAINKIIKAEKDVNYSSIKHIRKNIGLG</sequence>
<evidence type="ECO:0000256" key="2">
    <source>
        <dbReference type="ARBA" id="ARBA00022803"/>
    </source>
</evidence>
<keyword evidence="4" id="KW-1185">Reference proteome</keyword>
<keyword evidence="1" id="KW-0677">Repeat</keyword>
<dbReference type="PANTHER" id="PTHR45641">
    <property type="entry name" value="TETRATRICOPEPTIDE REPEAT PROTEIN (AFU_ORTHOLOGUE AFUA_6G03870)"/>
    <property type="match status" value="1"/>
</dbReference>
<dbReference type="PANTHER" id="PTHR45641:SF19">
    <property type="entry name" value="NEPHROCYSTIN-3"/>
    <property type="match status" value="1"/>
</dbReference>